<dbReference type="AlphaFoldDB" id="A0A423J9S5"/>
<evidence type="ECO:0000313" key="1">
    <source>
        <dbReference type="EMBL" id="RON34433.1"/>
    </source>
</evidence>
<dbReference type="RefSeq" id="WP_123496316.1">
    <property type="nucleotide sequence ID" value="NZ_MOBL01000007.1"/>
</dbReference>
<gene>
    <name evidence="1" type="ORF">BK661_10160</name>
</gene>
<name>A0A423J9S5_9PSED</name>
<proteinExistence type="predicted"/>
<dbReference type="Proteomes" id="UP000283260">
    <property type="component" value="Unassembled WGS sequence"/>
</dbReference>
<dbReference type="EMBL" id="MOBL01000007">
    <property type="protein sequence ID" value="RON34433.1"/>
    <property type="molecule type" value="Genomic_DNA"/>
</dbReference>
<accession>A0A423J9S5</accession>
<organism evidence="1 2">
    <name type="scientific">Pseudomonas frederiksbergensis</name>
    <dbReference type="NCBI Taxonomy" id="104087"/>
    <lineage>
        <taxon>Bacteria</taxon>
        <taxon>Pseudomonadati</taxon>
        <taxon>Pseudomonadota</taxon>
        <taxon>Gammaproteobacteria</taxon>
        <taxon>Pseudomonadales</taxon>
        <taxon>Pseudomonadaceae</taxon>
        <taxon>Pseudomonas</taxon>
    </lineage>
</organism>
<evidence type="ECO:0000313" key="2">
    <source>
        <dbReference type="Proteomes" id="UP000283260"/>
    </source>
</evidence>
<protein>
    <submittedName>
        <fullName evidence="1">Uncharacterized protein</fullName>
    </submittedName>
</protein>
<sequence length="258" mass="29338">MIELIIEVLTLALALGGLLLQTRHDPGAPPSWRNLSKGGRLILMLLVVATSFKIFKTQQDNNAQEIAAEKRAEEMDGLKVSNANLLSTNQHLIKVMSVASGYSALLSGVVIFEGVPNGHGVEEALRNLFLKYAEIEITASNRLGTYQGRVDYGAHPEVRRYLNLQHIQSDPVLLRLQSRIPEQKRPSAFFFEIRCANLKILNQDKIQYARFDEDEPLRVSARVFDWWRDFRSLYGVHTLYIDKLMIEELGEVNIKETF</sequence>
<comment type="caution">
    <text evidence="1">The sequence shown here is derived from an EMBL/GenBank/DDBJ whole genome shotgun (WGS) entry which is preliminary data.</text>
</comment>
<reference evidence="1 2" key="1">
    <citation type="submission" date="2016-10" db="EMBL/GenBank/DDBJ databases">
        <title>Comparative genome analysis of multiple Pseudomonas spp. focuses on biocontrol and plant growth promoting traits.</title>
        <authorList>
            <person name="Tao X.-Y."/>
            <person name="Taylor C.G."/>
        </authorList>
    </citation>
    <scope>NUCLEOTIDE SEQUENCE [LARGE SCALE GENOMIC DNA]</scope>
    <source>
        <strain evidence="1 2">94G2</strain>
    </source>
</reference>